<reference evidence="10" key="1">
    <citation type="submission" date="2022-10" db="EMBL/GenBank/DDBJ databases">
        <authorList>
            <person name="Kim H.S."/>
            <person name="Kim J.-S."/>
            <person name="Suh M.K."/>
            <person name="Eom M.K."/>
            <person name="Lee J.-S."/>
        </authorList>
    </citation>
    <scope>NUCLEOTIDE SEQUENCE</scope>
    <source>
        <strain evidence="10">LIP-5</strain>
    </source>
</reference>
<feature type="chain" id="PRO_5042069439" evidence="8">
    <location>
        <begin position="20"/>
        <end position="253"/>
    </location>
</feature>
<evidence type="ECO:0000256" key="3">
    <source>
        <dbReference type="ARBA" id="ARBA00022679"/>
    </source>
</evidence>
<dbReference type="PROSITE" id="PS52029">
    <property type="entry name" value="LD_TPASE"/>
    <property type="match status" value="1"/>
</dbReference>
<feature type="active site" description="Nucleophile" evidence="7">
    <location>
        <position position="162"/>
    </location>
</feature>
<evidence type="ECO:0000313" key="10">
    <source>
        <dbReference type="EMBL" id="MCU7693263.1"/>
    </source>
</evidence>
<keyword evidence="11" id="KW-1185">Reference proteome</keyword>
<keyword evidence="3" id="KW-0808">Transferase</keyword>
<dbReference type="AlphaFoldDB" id="A0AAE3IL75"/>
<feature type="signal peptide" evidence="8">
    <location>
        <begin position="1"/>
        <end position="19"/>
    </location>
</feature>
<accession>A0AAE3IL75</accession>
<dbReference type="GO" id="GO:0008360">
    <property type="term" value="P:regulation of cell shape"/>
    <property type="evidence" value="ECO:0007669"/>
    <property type="project" value="UniProtKB-UniRule"/>
</dbReference>
<dbReference type="GO" id="GO:0009252">
    <property type="term" value="P:peptidoglycan biosynthetic process"/>
    <property type="evidence" value="ECO:0007669"/>
    <property type="project" value="UniProtKB-KW"/>
</dbReference>
<name>A0AAE3IL75_9BACT</name>
<dbReference type="PANTHER" id="PTHR36699">
    <property type="entry name" value="LD-TRANSPEPTIDASE"/>
    <property type="match status" value="1"/>
</dbReference>
<evidence type="ECO:0000313" key="11">
    <source>
        <dbReference type="Proteomes" id="UP001209317"/>
    </source>
</evidence>
<feature type="active site" description="Proton donor/acceptor" evidence="7">
    <location>
        <position position="154"/>
    </location>
</feature>
<keyword evidence="5 7" id="KW-0573">Peptidoglycan synthesis</keyword>
<dbReference type="Proteomes" id="UP001209317">
    <property type="component" value="Unassembled WGS sequence"/>
</dbReference>
<dbReference type="InterPro" id="IPR038063">
    <property type="entry name" value="Transpep_catalytic_dom"/>
</dbReference>
<comment type="similarity">
    <text evidence="2">Belongs to the YkuD family.</text>
</comment>
<evidence type="ECO:0000256" key="4">
    <source>
        <dbReference type="ARBA" id="ARBA00022960"/>
    </source>
</evidence>
<dbReference type="SUPFAM" id="SSF141523">
    <property type="entry name" value="L,D-transpeptidase catalytic domain-like"/>
    <property type="match status" value="1"/>
</dbReference>
<gene>
    <name evidence="10" type="ORF">OD355_01890</name>
</gene>
<keyword evidence="6 7" id="KW-0961">Cell wall biogenesis/degradation</keyword>
<evidence type="ECO:0000256" key="1">
    <source>
        <dbReference type="ARBA" id="ARBA00004752"/>
    </source>
</evidence>
<dbReference type="PANTHER" id="PTHR36699:SF1">
    <property type="entry name" value="L,D-TRANSPEPTIDASE YAFK-RELATED"/>
    <property type="match status" value="1"/>
</dbReference>
<organism evidence="10 11">
    <name type="scientific">Haoranjiania flava</name>
    <dbReference type="NCBI Taxonomy" id="1856322"/>
    <lineage>
        <taxon>Bacteria</taxon>
        <taxon>Pseudomonadati</taxon>
        <taxon>Bacteroidota</taxon>
        <taxon>Chitinophagia</taxon>
        <taxon>Chitinophagales</taxon>
        <taxon>Chitinophagaceae</taxon>
        <taxon>Haoranjiania</taxon>
    </lineage>
</organism>
<dbReference type="Pfam" id="PF03734">
    <property type="entry name" value="YkuD"/>
    <property type="match status" value="1"/>
</dbReference>
<evidence type="ECO:0000259" key="9">
    <source>
        <dbReference type="PROSITE" id="PS52029"/>
    </source>
</evidence>
<feature type="domain" description="L,D-TPase catalytic" evidence="9">
    <location>
        <begin position="60"/>
        <end position="193"/>
    </location>
</feature>
<keyword evidence="4 7" id="KW-0133">Cell shape</keyword>
<dbReference type="CDD" id="cd16913">
    <property type="entry name" value="YkuD_like"/>
    <property type="match status" value="1"/>
</dbReference>
<evidence type="ECO:0000256" key="7">
    <source>
        <dbReference type="PROSITE-ProRule" id="PRU01373"/>
    </source>
</evidence>
<keyword evidence="8" id="KW-0732">Signal</keyword>
<dbReference type="RefSeq" id="WP_263036751.1">
    <property type="nucleotide sequence ID" value="NZ_JAOTPL010000002.1"/>
</dbReference>
<dbReference type="GO" id="GO:0016740">
    <property type="term" value="F:transferase activity"/>
    <property type="evidence" value="ECO:0007669"/>
    <property type="project" value="UniProtKB-KW"/>
</dbReference>
<protein>
    <submittedName>
        <fullName evidence="10">L,D-transpeptidase family protein</fullName>
    </submittedName>
</protein>
<evidence type="ECO:0000256" key="6">
    <source>
        <dbReference type="ARBA" id="ARBA00023316"/>
    </source>
</evidence>
<dbReference type="GO" id="GO:0071555">
    <property type="term" value="P:cell wall organization"/>
    <property type="evidence" value="ECO:0007669"/>
    <property type="project" value="UniProtKB-UniRule"/>
</dbReference>
<dbReference type="InterPro" id="IPR005490">
    <property type="entry name" value="LD_TPept_cat_dom"/>
</dbReference>
<dbReference type="GO" id="GO:0004180">
    <property type="term" value="F:carboxypeptidase activity"/>
    <property type="evidence" value="ECO:0007669"/>
    <property type="project" value="UniProtKB-ARBA"/>
</dbReference>
<evidence type="ECO:0000256" key="8">
    <source>
        <dbReference type="SAM" id="SignalP"/>
    </source>
</evidence>
<dbReference type="EMBL" id="JAOTPL010000002">
    <property type="protein sequence ID" value="MCU7693263.1"/>
    <property type="molecule type" value="Genomic_DNA"/>
</dbReference>
<sequence length="253" mass="29270">MKKIVVLLLLVISSGGIYAQYNIADMMNLSPAKTQSMRQKETILRNDFQKAGFSYPVKQVFIRSFKYDHELEVWVRNSEREPFTLFKTYKVCVMAGDLGPKRLEGDFQVPEGFYYISEFKPNSEFYLSLKLNYPNESDRILSDKISPGGEIYIHGSCVSVGCIPLQNNQVEEVYLLASGAKLSGQKYIPVHVYPFRFNNTKALDYYTKYAEGDYNSQRFTLSLRYIYDYFERTKQLPLIGINSRGEYELLSSL</sequence>
<evidence type="ECO:0000256" key="5">
    <source>
        <dbReference type="ARBA" id="ARBA00022984"/>
    </source>
</evidence>
<comment type="pathway">
    <text evidence="1 7">Cell wall biogenesis; peptidoglycan biosynthesis.</text>
</comment>
<comment type="caution">
    <text evidence="10">The sequence shown here is derived from an EMBL/GenBank/DDBJ whole genome shotgun (WGS) entry which is preliminary data.</text>
</comment>
<proteinExistence type="inferred from homology"/>
<evidence type="ECO:0000256" key="2">
    <source>
        <dbReference type="ARBA" id="ARBA00005992"/>
    </source>
</evidence>